<dbReference type="Proteomes" id="UP000322530">
    <property type="component" value="Unassembled WGS sequence"/>
</dbReference>
<proteinExistence type="predicted"/>
<sequence>MHFQVPLVRTPYFVIVSHFHARVTKVGHNHITPFARVAFQDDLRRLLSMNFFQGNKVSCPLERC</sequence>
<reference evidence="1 2" key="1">
    <citation type="submission" date="2019-01" db="EMBL/GenBank/DDBJ databases">
        <title>Draft genome sequence of Dictyobacter sp. Uno17.</title>
        <authorList>
            <person name="Wang C.M."/>
            <person name="Zheng Y."/>
            <person name="Sakai Y."/>
            <person name="Abe K."/>
            <person name="Yokota A."/>
            <person name="Yabe S."/>
        </authorList>
    </citation>
    <scope>NUCLEOTIDE SEQUENCE [LARGE SCALE GENOMIC DNA]</scope>
    <source>
        <strain evidence="1 2">Uno17</strain>
    </source>
</reference>
<accession>A0A5A5TFR1</accession>
<protein>
    <submittedName>
        <fullName evidence="1">Uncharacterized protein</fullName>
    </submittedName>
</protein>
<evidence type="ECO:0000313" key="1">
    <source>
        <dbReference type="EMBL" id="GCF09829.1"/>
    </source>
</evidence>
<gene>
    <name evidence="1" type="ORF">KDI_33930</name>
</gene>
<organism evidence="1 2">
    <name type="scientific">Dictyobacter arantiisoli</name>
    <dbReference type="NCBI Taxonomy" id="2014874"/>
    <lineage>
        <taxon>Bacteria</taxon>
        <taxon>Bacillati</taxon>
        <taxon>Chloroflexota</taxon>
        <taxon>Ktedonobacteria</taxon>
        <taxon>Ktedonobacterales</taxon>
        <taxon>Dictyobacteraceae</taxon>
        <taxon>Dictyobacter</taxon>
    </lineage>
</organism>
<name>A0A5A5TFR1_9CHLR</name>
<evidence type="ECO:0000313" key="2">
    <source>
        <dbReference type="Proteomes" id="UP000322530"/>
    </source>
</evidence>
<keyword evidence="2" id="KW-1185">Reference proteome</keyword>
<comment type="caution">
    <text evidence="1">The sequence shown here is derived from an EMBL/GenBank/DDBJ whole genome shotgun (WGS) entry which is preliminary data.</text>
</comment>
<dbReference type="EMBL" id="BIXY01000052">
    <property type="protein sequence ID" value="GCF09829.1"/>
    <property type="molecule type" value="Genomic_DNA"/>
</dbReference>
<dbReference type="AlphaFoldDB" id="A0A5A5TFR1"/>